<dbReference type="InterPro" id="IPR010432">
    <property type="entry name" value="RDD"/>
</dbReference>
<dbReference type="EMBL" id="FQXB01000001">
    <property type="protein sequence ID" value="SHG67515.1"/>
    <property type="molecule type" value="Genomic_DNA"/>
</dbReference>
<evidence type="ECO:0000256" key="1">
    <source>
        <dbReference type="ARBA" id="ARBA00004141"/>
    </source>
</evidence>
<reference evidence="7 8" key="1">
    <citation type="submission" date="2016-11" db="EMBL/GenBank/DDBJ databases">
        <authorList>
            <person name="Jaros S."/>
            <person name="Januszkiewicz K."/>
            <person name="Wedrychowicz H."/>
        </authorList>
    </citation>
    <scope>NUCLEOTIDE SEQUENCE [LARGE SCALE GENOMIC DNA]</scope>
    <source>
        <strain evidence="7 8">DSM 28715</strain>
    </source>
</reference>
<evidence type="ECO:0000256" key="2">
    <source>
        <dbReference type="ARBA" id="ARBA00022692"/>
    </source>
</evidence>
<evidence type="ECO:0000256" key="5">
    <source>
        <dbReference type="SAM" id="Phobius"/>
    </source>
</evidence>
<evidence type="ECO:0000256" key="3">
    <source>
        <dbReference type="ARBA" id="ARBA00022989"/>
    </source>
</evidence>
<sequence length="149" mass="16650">MTTATMMSGLPDPHSQSQFYDGVLFKRAMAWVIDVVMIALLCLLVLPFTAFTGVFFFPFLMLIVGVFYRWFTLSGQSSTWGMRLMSIEFRDHAGQRFDSSTALFHTLGYTVSVAMAPLQLISVIMMVVTPRGQGLTDHLMGTAPINKPR</sequence>
<dbReference type="RefSeq" id="WP_072898921.1">
    <property type="nucleotide sequence ID" value="NZ_FQXB01000001.1"/>
</dbReference>
<dbReference type="AlphaFoldDB" id="A0A1M5LR77"/>
<accession>A0A1M5LR77</accession>
<feature type="transmembrane region" description="Helical" evidence="5">
    <location>
        <begin position="53"/>
        <end position="71"/>
    </location>
</feature>
<evidence type="ECO:0000313" key="7">
    <source>
        <dbReference type="EMBL" id="SHG67515.1"/>
    </source>
</evidence>
<proteinExistence type="predicted"/>
<feature type="transmembrane region" description="Helical" evidence="5">
    <location>
        <begin position="28"/>
        <end position="46"/>
    </location>
</feature>
<name>A0A1M5LR77_9RHOB</name>
<evidence type="ECO:0000259" key="6">
    <source>
        <dbReference type="Pfam" id="PF06271"/>
    </source>
</evidence>
<keyword evidence="2 5" id="KW-0812">Transmembrane</keyword>
<dbReference type="GO" id="GO:0016020">
    <property type="term" value="C:membrane"/>
    <property type="evidence" value="ECO:0007669"/>
    <property type="project" value="UniProtKB-SubCell"/>
</dbReference>
<feature type="transmembrane region" description="Helical" evidence="5">
    <location>
        <begin position="107"/>
        <end position="128"/>
    </location>
</feature>
<evidence type="ECO:0000313" key="8">
    <source>
        <dbReference type="Proteomes" id="UP000184074"/>
    </source>
</evidence>
<feature type="domain" description="RDD" evidence="6">
    <location>
        <begin position="24"/>
        <end position="140"/>
    </location>
</feature>
<comment type="subcellular location">
    <subcellularLocation>
        <location evidence="1">Membrane</location>
        <topology evidence="1">Multi-pass membrane protein</topology>
    </subcellularLocation>
</comment>
<evidence type="ECO:0000256" key="4">
    <source>
        <dbReference type="ARBA" id="ARBA00023136"/>
    </source>
</evidence>
<keyword evidence="4 5" id="KW-0472">Membrane</keyword>
<dbReference type="Pfam" id="PF06271">
    <property type="entry name" value="RDD"/>
    <property type="match status" value="1"/>
</dbReference>
<keyword evidence="3 5" id="KW-1133">Transmembrane helix</keyword>
<gene>
    <name evidence="7" type="ORF">SAMN05444003_0432</name>
</gene>
<protein>
    <submittedName>
        <fullName evidence="7">RDD family protein</fullName>
    </submittedName>
</protein>
<organism evidence="7 8">
    <name type="scientific">Cognatiyoonia sediminum</name>
    <dbReference type="NCBI Taxonomy" id="1508389"/>
    <lineage>
        <taxon>Bacteria</taxon>
        <taxon>Pseudomonadati</taxon>
        <taxon>Pseudomonadota</taxon>
        <taxon>Alphaproteobacteria</taxon>
        <taxon>Rhodobacterales</taxon>
        <taxon>Paracoccaceae</taxon>
        <taxon>Cognatiyoonia</taxon>
    </lineage>
</organism>
<dbReference type="Proteomes" id="UP000184074">
    <property type="component" value="Unassembled WGS sequence"/>
</dbReference>
<dbReference type="STRING" id="1508389.SAMN05444003_0432"/>
<dbReference type="OrthoDB" id="7270324at2"/>
<keyword evidence="8" id="KW-1185">Reference proteome</keyword>